<reference evidence="1" key="1">
    <citation type="submission" date="2023-10" db="EMBL/GenBank/DDBJ databases">
        <authorList>
            <person name="Rodriguez Cubillos JULIANA M."/>
            <person name="De Vega J."/>
        </authorList>
    </citation>
    <scope>NUCLEOTIDE SEQUENCE</scope>
</reference>
<organism evidence="1 2">
    <name type="scientific">Trifolium pratense</name>
    <name type="common">Red clover</name>
    <dbReference type="NCBI Taxonomy" id="57577"/>
    <lineage>
        <taxon>Eukaryota</taxon>
        <taxon>Viridiplantae</taxon>
        <taxon>Streptophyta</taxon>
        <taxon>Embryophyta</taxon>
        <taxon>Tracheophyta</taxon>
        <taxon>Spermatophyta</taxon>
        <taxon>Magnoliopsida</taxon>
        <taxon>eudicotyledons</taxon>
        <taxon>Gunneridae</taxon>
        <taxon>Pentapetalae</taxon>
        <taxon>rosids</taxon>
        <taxon>fabids</taxon>
        <taxon>Fabales</taxon>
        <taxon>Fabaceae</taxon>
        <taxon>Papilionoideae</taxon>
        <taxon>50 kb inversion clade</taxon>
        <taxon>NPAAA clade</taxon>
        <taxon>Hologalegina</taxon>
        <taxon>IRL clade</taxon>
        <taxon>Trifolieae</taxon>
        <taxon>Trifolium</taxon>
    </lineage>
</organism>
<evidence type="ECO:0000313" key="1">
    <source>
        <dbReference type="EMBL" id="CAJ2635268.1"/>
    </source>
</evidence>
<dbReference type="Proteomes" id="UP001177021">
    <property type="component" value="Unassembled WGS sequence"/>
</dbReference>
<dbReference type="EMBL" id="CASHSV030000002">
    <property type="protein sequence ID" value="CAJ2635268.1"/>
    <property type="molecule type" value="Genomic_DNA"/>
</dbReference>
<comment type="caution">
    <text evidence="1">The sequence shown here is derived from an EMBL/GenBank/DDBJ whole genome shotgun (WGS) entry which is preliminary data.</text>
</comment>
<sequence>MRMKNLYKKPITTTLHYNIWSRYCSMSVVIIWSLLILGCIFLLHLYSNNTSLNMIHPLHSSSYFNQLQQVENEKFQIPPPNKKRLPQSKSITPLVDEFLDKDSTLRHVFFPHKTNAIDPMKTIGKEINDSYSYYYPGRVWLDTDGNPIQAHGGCILYDEISSTYYWYGEYKDGPTYLAHGNKGPARVDIIGVGCYSSKDLWTWKKEGIVLTAEKTNKAHDLHKSNVLERPKVIYNEKTRKYVMLMHIDDANYAKASIGVAVSDTPIGPFKYLGSQRPNGYQSRDMTVYKDEDSVAYLIYSSEENNVMHIGPLTDDYLNVTSVMRRIFVGQRREAPAMFKHKGIYYMITSGCTGWAPNEALVHASDSILGTWETIGNPCVGGNKMFRVSTFLAQSTFVVPLNKFPGLFIFMADRWNPGELRDSRYVWLPLIVDGNDDQTLEYGFGYTLWPRVSIYWHRKWKLPLGWNTLK</sequence>
<accession>A0ACB0IRV5</accession>
<name>A0ACB0IRV5_TRIPR</name>
<keyword evidence="2" id="KW-1185">Reference proteome</keyword>
<evidence type="ECO:0000313" key="2">
    <source>
        <dbReference type="Proteomes" id="UP001177021"/>
    </source>
</evidence>
<gene>
    <name evidence="1" type="ORF">MILVUS5_LOCUS5998</name>
</gene>
<protein>
    <submittedName>
        <fullName evidence="1">Uncharacterized protein</fullName>
    </submittedName>
</protein>
<proteinExistence type="predicted"/>